<dbReference type="GO" id="GO:0170033">
    <property type="term" value="P:L-amino acid metabolic process"/>
    <property type="evidence" value="ECO:0007669"/>
    <property type="project" value="UniProtKB-ARBA"/>
</dbReference>
<dbReference type="GO" id="GO:0046872">
    <property type="term" value="F:metal ion binding"/>
    <property type="evidence" value="ECO:0007669"/>
    <property type="project" value="UniProtKB-KW"/>
</dbReference>
<evidence type="ECO:0000313" key="4">
    <source>
        <dbReference type="Proteomes" id="UP000031561"/>
    </source>
</evidence>
<proteinExistence type="predicted"/>
<keyword evidence="2" id="KW-0408">Iron</keyword>
<dbReference type="InterPro" id="IPR037217">
    <property type="entry name" value="Trp/Indoleamine_2_3_dOase-like"/>
</dbReference>
<dbReference type="RefSeq" id="WP_166283282.1">
    <property type="nucleotide sequence ID" value="NZ_JTHE03000099.1"/>
</dbReference>
<name>A0ABD4T884_9CYAN</name>
<dbReference type="GO" id="GO:0016491">
    <property type="term" value="F:oxidoreductase activity"/>
    <property type="evidence" value="ECO:0007669"/>
    <property type="project" value="UniProtKB-ARBA"/>
</dbReference>
<dbReference type="SUPFAM" id="SSF140959">
    <property type="entry name" value="Indolic compounds 2,3-dioxygenase-like"/>
    <property type="match status" value="1"/>
</dbReference>
<sequence>MNTLSHSISNHPVLRLEDYDIHPSRGFLPTAPPALLPLTCRGLVDLVTQLPKWLTCGDIRRAVATLPELPVESLTLDFHQCRRLMLLYAFLTHAYVWGAPPPATILPRNLAVPIYRIAQRLGRPPVLSYASYALDNWTLIDSHQPIQLGNLFITHNFWGGLDEDWFILIHLDIEAKAAPAIAAIPNIQRGIQLEQPTLVGDALVAIEQAWQHINATLKRMPERCDPYIYFQRVRPFIHGWKNNPALPTGLIYEGVTAYDGQPQQFRGETGAQSAILPTMDALFQIGHAPDPLRDYLLEMRDYMPPRHRAFITEVESSVDLRGFLQGSIYPQIQQQYNRCLDLLEQFRTQHLEFAARYIQRQHGQGQNDTTLGTGGTPFMPYLKKHRDETHQHLMP</sequence>
<reference evidence="3 4" key="1">
    <citation type="journal article" date="2015" name="Genome Announc.">
        <title>Draft Genome Sequence of Filamentous Marine Cyanobacterium Lyngbya confervoides Strain BDU141951.</title>
        <authorList>
            <person name="Chandrababunaidu M.M."/>
            <person name="Sen D."/>
            <person name="Tripathy S."/>
        </authorList>
    </citation>
    <scope>NUCLEOTIDE SEQUENCE [LARGE SCALE GENOMIC DNA]</scope>
    <source>
        <strain evidence="3 4">BDU141951</strain>
    </source>
</reference>
<dbReference type="PANTHER" id="PTHR28657">
    <property type="entry name" value="INDOLEAMINE 2,3-DIOXYGENASE"/>
    <property type="match status" value="1"/>
</dbReference>
<dbReference type="Pfam" id="PF01231">
    <property type="entry name" value="IDO"/>
    <property type="match status" value="1"/>
</dbReference>
<gene>
    <name evidence="3" type="ORF">QQ91_0016830</name>
</gene>
<keyword evidence="4" id="KW-1185">Reference proteome</keyword>
<accession>A0ABD4T884</accession>
<dbReference type="Proteomes" id="UP000031561">
    <property type="component" value="Unassembled WGS sequence"/>
</dbReference>
<dbReference type="EMBL" id="JTHE03000099">
    <property type="protein sequence ID" value="MCM1984490.1"/>
    <property type="molecule type" value="Genomic_DNA"/>
</dbReference>
<dbReference type="PANTHER" id="PTHR28657:SF5">
    <property type="entry name" value="INDOLEAMINE 2,3-DIOXYGENASE"/>
    <property type="match status" value="1"/>
</dbReference>
<comment type="caution">
    <text evidence="3">The sequence shown here is derived from an EMBL/GenBank/DDBJ whole genome shotgun (WGS) entry which is preliminary data.</text>
</comment>
<dbReference type="AlphaFoldDB" id="A0ABD4T884"/>
<dbReference type="Gene3D" id="1.20.58.480">
    <property type="match status" value="1"/>
</dbReference>
<dbReference type="GO" id="GO:0170039">
    <property type="term" value="P:proteinogenic amino acid metabolic process"/>
    <property type="evidence" value="ECO:0007669"/>
    <property type="project" value="UniProtKB-ARBA"/>
</dbReference>
<protein>
    <submittedName>
        <fullName evidence="3">Indoleamine 2,3-dioxygenase</fullName>
    </submittedName>
</protein>
<keyword evidence="1" id="KW-0479">Metal-binding</keyword>
<evidence type="ECO:0000256" key="1">
    <source>
        <dbReference type="ARBA" id="ARBA00022723"/>
    </source>
</evidence>
<evidence type="ECO:0000313" key="3">
    <source>
        <dbReference type="EMBL" id="MCM1984490.1"/>
    </source>
</evidence>
<evidence type="ECO:0000256" key="2">
    <source>
        <dbReference type="ARBA" id="ARBA00023004"/>
    </source>
</evidence>
<organism evidence="3 4">
    <name type="scientific">Lyngbya confervoides BDU141951</name>
    <dbReference type="NCBI Taxonomy" id="1574623"/>
    <lineage>
        <taxon>Bacteria</taxon>
        <taxon>Bacillati</taxon>
        <taxon>Cyanobacteriota</taxon>
        <taxon>Cyanophyceae</taxon>
        <taxon>Oscillatoriophycideae</taxon>
        <taxon>Oscillatoriales</taxon>
        <taxon>Microcoleaceae</taxon>
        <taxon>Lyngbya</taxon>
    </lineage>
</organism>
<dbReference type="InterPro" id="IPR000898">
    <property type="entry name" value="Indolamine_dOase"/>
</dbReference>